<evidence type="ECO:0000313" key="2">
    <source>
        <dbReference type="EMBL" id="KAL0422736.1"/>
    </source>
</evidence>
<reference evidence="2" key="1">
    <citation type="submission" date="2020-06" db="EMBL/GenBank/DDBJ databases">
        <authorList>
            <person name="Li T."/>
            <person name="Hu X."/>
            <person name="Zhang T."/>
            <person name="Song X."/>
            <person name="Zhang H."/>
            <person name="Dai N."/>
            <person name="Sheng W."/>
            <person name="Hou X."/>
            <person name="Wei L."/>
        </authorList>
    </citation>
    <scope>NUCLEOTIDE SEQUENCE</scope>
    <source>
        <strain evidence="2">KEN1</strain>
        <tissue evidence="2">Leaf</tissue>
    </source>
</reference>
<organism evidence="2">
    <name type="scientific">Sesamum latifolium</name>
    <dbReference type="NCBI Taxonomy" id="2727402"/>
    <lineage>
        <taxon>Eukaryota</taxon>
        <taxon>Viridiplantae</taxon>
        <taxon>Streptophyta</taxon>
        <taxon>Embryophyta</taxon>
        <taxon>Tracheophyta</taxon>
        <taxon>Spermatophyta</taxon>
        <taxon>Magnoliopsida</taxon>
        <taxon>eudicotyledons</taxon>
        <taxon>Gunneridae</taxon>
        <taxon>Pentapetalae</taxon>
        <taxon>asterids</taxon>
        <taxon>lamiids</taxon>
        <taxon>Lamiales</taxon>
        <taxon>Pedaliaceae</taxon>
        <taxon>Sesamum</taxon>
    </lineage>
</organism>
<gene>
    <name evidence="2" type="ORF">Slati_3296500</name>
</gene>
<evidence type="ECO:0000256" key="1">
    <source>
        <dbReference type="SAM" id="SignalP"/>
    </source>
</evidence>
<dbReference type="AlphaFoldDB" id="A0AAW2V089"/>
<feature type="chain" id="PRO_5043464158" description="Organ specific protein" evidence="1">
    <location>
        <begin position="25"/>
        <end position="92"/>
    </location>
</feature>
<dbReference type="PANTHER" id="PTHR33731">
    <property type="entry name" value="PROTEIN, PUTATIVE-RELATED"/>
    <property type="match status" value="1"/>
</dbReference>
<keyword evidence="1" id="KW-0732">Signal</keyword>
<dbReference type="PROSITE" id="PS51257">
    <property type="entry name" value="PROKAR_LIPOPROTEIN"/>
    <property type="match status" value="1"/>
</dbReference>
<accession>A0AAW2V089</accession>
<dbReference type="PANTHER" id="PTHR33731:SF17">
    <property type="entry name" value="ORGAN-SPECIFIC PROTEIN P4-LIKE"/>
    <property type="match status" value="1"/>
</dbReference>
<reference evidence="2" key="2">
    <citation type="journal article" date="2024" name="Plant">
        <title>Genomic evolution and insights into agronomic trait innovations of Sesamum species.</title>
        <authorList>
            <person name="Miao H."/>
            <person name="Wang L."/>
            <person name="Qu L."/>
            <person name="Liu H."/>
            <person name="Sun Y."/>
            <person name="Le M."/>
            <person name="Wang Q."/>
            <person name="Wei S."/>
            <person name="Zheng Y."/>
            <person name="Lin W."/>
            <person name="Duan Y."/>
            <person name="Cao H."/>
            <person name="Xiong S."/>
            <person name="Wang X."/>
            <person name="Wei L."/>
            <person name="Li C."/>
            <person name="Ma Q."/>
            <person name="Ju M."/>
            <person name="Zhao R."/>
            <person name="Li G."/>
            <person name="Mu C."/>
            <person name="Tian Q."/>
            <person name="Mei H."/>
            <person name="Zhang T."/>
            <person name="Gao T."/>
            <person name="Zhang H."/>
        </authorList>
    </citation>
    <scope>NUCLEOTIDE SEQUENCE</scope>
    <source>
        <strain evidence="2">KEN1</strain>
    </source>
</reference>
<comment type="caution">
    <text evidence="2">The sequence shown here is derived from an EMBL/GenBank/DDBJ whole genome shotgun (WGS) entry which is preliminary data.</text>
</comment>
<dbReference type="EMBL" id="JACGWN010000011">
    <property type="protein sequence ID" value="KAL0422736.1"/>
    <property type="molecule type" value="Genomic_DNA"/>
</dbReference>
<name>A0AAW2V089_9LAMI</name>
<sequence length="92" mass="10621">MRAFSAPSFFLLSLLLFACIISDARKDPRDYWQSRMDGELMPKSITDLLPASDDPRKDSDRFVRNFETKPNVIIYHSHDHHHHDHSPSAVDG</sequence>
<feature type="signal peptide" evidence="1">
    <location>
        <begin position="1"/>
        <end position="24"/>
    </location>
</feature>
<proteinExistence type="predicted"/>
<protein>
    <recommendedName>
        <fullName evidence="3">Organ specific protein</fullName>
    </recommendedName>
</protein>
<evidence type="ECO:0008006" key="3">
    <source>
        <dbReference type="Google" id="ProtNLM"/>
    </source>
</evidence>